<evidence type="ECO:0000313" key="2">
    <source>
        <dbReference type="Proteomes" id="UP000036503"/>
    </source>
</evidence>
<accession>A0A0J6WSJ1</accession>
<keyword evidence="2" id="KW-1185">Reference proteome</keyword>
<keyword evidence="1" id="KW-0808">Transferase</keyword>
<dbReference type="InParanoid" id="A0A0J6WSJ1"/>
<dbReference type="GO" id="GO:0016301">
    <property type="term" value="F:kinase activity"/>
    <property type="evidence" value="ECO:0007669"/>
    <property type="project" value="UniProtKB-KW"/>
</dbReference>
<dbReference type="EMBL" id="LEKT01000022">
    <property type="protein sequence ID" value="KMO86480.1"/>
    <property type="molecule type" value="Genomic_DNA"/>
</dbReference>
<protein>
    <submittedName>
        <fullName evidence="1">Cytidylate kinase</fullName>
    </submittedName>
</protein>
<dbReference type="Pfam" id="PF13189">
    <property type="entry name" value="Cytidylate_kin2"/>
    <property type="match status" value="1"/>
</dbReference>
<dbReference type="Proteomes" id="UP000036503">
    <property type="component" value="Unassembled WGS sequence"/>
</dbReference>
<name>A0A0J6WSJ1_9FIRM</name>
<reference evidence="1 2" key="1">
    <citation type="submission" date="2015-06" db="EMBL/GenBank/DDBJ databases">
        <title>Draft genome sequence of beer spoilage bacterium Megasphaera cerevisiae type strain 20462.</title>
        <authorList>
            <person name="Kutumbaka K."/>
            <person name="Pasmowitz J."/>
            <person name="Mategko J."/>
            <person name="Reyes D."/>
            <person name="Friedrich A."/>
            <person name="Han S."/>
            <person name="Martens-Habbena W."/>
            <person name="Neal-McKinney J."/>
            <person name="Janagama H.K."/>
            <person name="Nadala C."/>
            <person name="Samadpour M."/>
        </authorList>
    </citation>
    <scope>NUCLEOTIDE SEQUENCE [LARGE SCALE GENOMIC DNA]</scope>
    <source>
        <strain evidence="1 2">DSM 20462</strain>
    </source>
</reference>
<dbReference type="STRING" id="39029.BSR42_07780"/>
<organism evidence="1 2">
    <name type="scientific">Megasphaera cerevisiae DSM 20462</name>
    <dbReference type="NCBI Taxonomy" id="1122219"/>
    <lineage>
        <taxon>Bacteria</taxon>
        <taxon>Bacillati</taxon>
        <taxon>Bacillota</taxon>
        <taxon>Negativicutes</taxon>
        <taxon>Veillonellales</taxon>
        <taxon>Veillonellaceae</taxon>
        <taxon>Megasphaera</taxon>
    </lineage>
</organism>
<dbReference type="RefSeq" id="WP_048514311.1">
    <property type="nucleotide sequence ID" value="NZ_FUXD01000023.1"/>
</dbReference>
<dbReference type="SUPFAM" id="SSF52540">
    <property type="entry name" value="P-loop containing nucleoside triphosphate hydrolases"/>
    <property type="match status" value="1"/>
</dbReference>
<dbReference type="Gene3D" id="3.40.50.300">
    <property type="entry name" value="P-loop containing nucleotide triphosphate hydrolases"/>
    <property type="match status" value="1"/>
</dbReference>
<dbReference type="PATRIC" id="fig|1122219.3.peg.1284"/>
<comment type="caution">
    <text evidence="1">The sequence shown here is derived from an EMBL/GenBank/DDBJ whole genome shotgun (WGS) entry which is preliminary data.</text>
</comment>
<evidence type="ECO:0000313" key="1">
    <source>
        <dbReference type="EMBL" id="KMO86480.1"/>
    </source>
</evidence>
<dbReference type="OrthoDB" id="9781180at2"/>
<sequence length="198" mass="22720">MRKFHVTINRQFGSLGRPIAQRMAEQLNVEFYDRDIIEIAASQTGLPLKRASDIEESASKNQFLQMCFPLGIGSGNERDTLFQAQRQILLNLADARSCILVGRCSDYILRHAEHLVRIFIYAPYEKRLKNCTELLHMDGAEADRMIKEVDAARDEYQLQYAHYKQGDFRHTDILIDSSMLGVEETAKFLSNMIIAKFG</sequence>
<keyword evidence="1" id="KW-0418">Kinase</keyword>
<dbReference type="InterPro" id="IPR027417">
    <property type="entry name" value="P-loop_NTPase"/>
</dbReference>
<proteinExistence type="predicted"/>
<gene>
    <name evidence="1" type="ORF">AB840_07995</name>
</gene>
<dbReference type="AlphaFoldDB" id="A0A0J6WSJ1"/>